<dbReference type="AlphaFoldDB" id="A0A7G5MZQ8"/>
<keyword evidence="2" id="KW-0413">Isomerase</keyword>
<evidence type="ECO:0000313" key="2">
    <source>
        <dbReference type="EMBL" id="QMW80101.1"/>
    </source>
</evidence>
<gene>
    <name evidence="2" type="ORF">E5259_22325</name>
</gene>
<accession>A0A7G5MZQ8</accession>
<organism evidence="2 3">
    <name type="scientific">Blautia producta</name>
    <dbReference type="NCBI Taxonomy" id="33035"/>
    <lineage>
        <taxon>Bacteria</taxon>
        <taxon>Bacillati</taxon>
        <taxon>Bacillota</taxon>
        <taxon>Clostridia</taxon>
        <taxon>Lachnospirales</taxon>
        <taxon>Lachnospiraceae</taxon>
        <taxon>Blautia</taxon>
    </lineage>
</organism>
<evidence type="ECO:0000313" key="3">
    <source>
        <dbReference type="Proteomes" id="UP000515789"/>
    </source>
</evidence>
<dbReference type="InterPro" id="IPR050312">
    <property type="entry name" value="IolE/XylAMocC-like"/>
</dbReference>
<dbReference type="InterPro" id="IPR013022">
    <property type="entry name" value="Xyl_isomerase-like_TIM-brl"/>
</dbReference>
<reference evidence="2 3" key="1">
    <citation type="submission" date="2019-04" db="EMBL/GenBank/DDBJ databases">
        <authorList>
            <person name="Schori C."/>
            <person name="Ahrens C."/>
        </authorList>
    </citation>
    <scope>NUCLEOTIDE SEQUENCE [LARGE SCALE GENOMIC DNA]</scope>
    <source>
        <strain evidence="2 3">DSM 2950</strain>
    </source>
</reference>
<dbReference type="GO" id="GO:0016853">
    <property type="term" value="F:isomerase activity"/>
    <property type="evidence" value="ECO:0007669"/>
    <property type="project" value="UniProtKB-KW"/>
</dbReference>
<dbReference type="GeneID" id="75054482"/>
<dbReference type="PANTHER" id="PTHR12110">
    <property type="entry name" value="HYDROXYPYRUVATE ISOMERASE"/>
    <property type="match status" value="1"/>
</dbReference>
<dbReference type="InterPro" id="IPR036237">
    <property type="entry name" value="Xyl_isomerase-like_sf"/>
</dbReference>
<name>A0A7G5MZQ8_9FIRM</name>
<dbReference type="SUPFAM" id="SSF51658">
    <property type="entry name" value="Xylose isomerase-like"/>
    <property type="match status" value="1"/>
</dbReference>
<dbReference type="Pfam" id="PF01261">
    <property type="entry name" value="AP_endonuc_2"/>
    <property type="match status" value="1"/>
</dbReference>
<dbReference type="EMBL" id="CP039126">
    <property type="protein sequence ID" value="QMW80101.1"/>
    <property type="molecule type" value="Genomic_DNA"/>
</dbReference>
<protein>
    <submittedName>
        <fullName evidence="2">Sugar phosphate isomerase/epimerase</fullName>
    </submittedName>
</protein>
<evidence type="ECO:0000259" key="1">
    <source>
        <dbReference type="Pfam" id="PF01261"/>
    </source>
</evidence>
<dbReference type="Proteomes" id="UP000515789">
    <property type="component" value="Chromosome"/>
</dbReference>
<dbReference type="RefSeq" id="WP_018594252.1">
    <property type="nucleotide sequence ID" value="NZ_AP031416.1"/>
</dbReference>
<feature type="domain" description="Xylose isomerase-like TIM barrel" evidence="1">
    <location>
        <begin position="41"/>
        <end position="265"/>
    </location>
</feature>
<sequence>MRVGYMTNGFGPLVGDGAGVTSVKDIRYLTMGNDEEILKSITEVGFRSIEVLEGNLTKYCDDLSVLKDMLQRYSAEMMSVCVGANFIYQDALEDEMYHMETVAKAAKEVGVTYIGICGGAIRGKGIREEDYTLLGKGLDMAAQVFGEYGLKASYHPHLGSMAEAPEQIDKLFARTSIDICPDLAHLAAGGGDPLEIVKKYYDRISFVHLKDLDKNGFAPLGTGSIDIDGVLDFLKQKNYSGDYLVEVDGYAGDPVSACRTSYEYLKGKLL</sequence>
<dbReference type="Gene3D" id="3.20.20.150">
    <property type="entry name" value="Divalent-metal-dependent TIM barrel enzymes"/>
    <property type="match status" value="1"/>
</dbReference>
<proteinExistence type="predicted"/>
<dbReference type="PANTHER" id="PTHR12110:SF41">
    <property type="entry name" value="INOSOSE DEHYDRATASE"/>
    <property type="match status" value="1"/>
</dbReference>